<dbReference type="EMBL" id="JAYKXP010000066">
    <property type="protein sequence ID" value="KAK7032335.1"/>
    <property type="molecule type" value="Genomic_DNA"/>
</dbReference>
<evidence type="ECO:0000256" key="4">
    <source>
        <dbReference type="ARBA" id="ARBA00022617"/>
    </source>
</evidence>
<name>A0AAW0C072_9AGAR</name>
<evidence type="ECO:0000313" key="11">
    <source>
        <dbReference type="EMBL" id="KAK7032335.1"/>
    </source>
</evidence>
<dbReference type="InterPro" id="IPR001128">
    <property type="entry name" value="Cyt_P450"/>
</dbReference>
<evidence type="ECO:0000256" key="10">
    <source>
        <dbReference type="RuleBase" id="RU000461"/>
    </source>
</evidence>
<keyword evidence="6 10" id="KW-0560">Oxidoreductase</keyword>
<evidence type="ECO:0000256" key="6">
    <source>
        <dbReference type="ARBA" id="ARBA00023002"/>
    </source>
</evidence>
<dbReference type="PANTHER" id="PTHR46300:SF7">
    <property type="entry name" value="P450, PUTATIVE (EUROFUNG)-RELATED"/>
    <property type="match status" value="1"/>
</dbReference>
<evidence type="ECO:0000256" key="9">
    <source>
        <dbReference type="PIRSR" id="PIRSR602401-1"/>
    </source>
</evidence>
<evidence type="ECO:0000256" key="7">
    <source>
        <dbReference type="ARBA" id="ARBA00023004"/>
    </source>
</evidence>
<evidence type="ECO:0008006" key="13">
    <source>
        <dbReference type="Google" id="ProtNLM"/>
    </source>
</evidence>
<dbReference type="Pfam" id="PF00067">
    <property type="entry name" value="p450"/>
    <property type="match status" value="1"/>
</dbReference>
<dbReference type="GO" id="GO:0016705">
    <property type="term" value="F:oxidoreductase activity, acting on paired donors, with incorporation or reduction of molecular oxygen"/>
    <property type="evidence" value="ECO:0007669"/>
    <property type="project" value="InterPro"/>
</dbReference>
<keyword evidence="4 9" id="KW-0349">Heme</keyword>
<dbReference type="GO" id="GO:0020037">
    <property type="term" value="F:heme binding"/>
    <property type="evidence" value="ECO:0007669"/>
    <property type="project" value="InterPro"/>
</dbReference>
<evidence type="ECO:0000256" key="2">
    <source>
        <dbReference type="ARBA" id="ARBA00005179"/>
    </source>
</evidence>
<evidence type="ECO:0000256" key="8">
    <source>
        <dbReference type="ARBA" id="ARBA00023033"/>
    </source>
</evidence>
<comment type="pathway">
    <text evidence="2">Secondary metabolite biosynthesis.</text>
</comment>
<dbReference type="PRINTS" id="PR00463">
    <property type="entry name" value="EP450I"/>
</dbReference>
<evidence type="ECO:0000256" key="5">
    <source>
        <dbReference type="ARBA" id="ARBA00022723"/>
    </source>
</evidence>
<dbReference type="AlphaFoldDB" id="A0AAW0C072"/>
<comment type="cofactor">
    <cofactor evidence="1 9">
        <name>heme</name>
        <dbReference type="ChEBI" id="CHEBI:30413"/>
    </cofactor>
</comment>
<dbReference type="InterPro" id="IPR036396">
    <property type="entry name" value="Cyt_P450_sf"/>
</dbReference>
<comment type="similarity">
    <text evidence="3 10">Belongs to the cytochrome P450 family.</text>
</comment>
<keyword evidence="5 9" id="KW-0479">Metal-binding</keyword>
<protein>
    <recommendedName>
        <fullName evidence="13">Cytochrome P450</fullName>
    </recommendedName>
</protein>
<dbReference type="CDD" id="cd11065">
    <property type="entry name" value="CYP64-like"/>
    <property type="match status" value="1"/>
</dbReference>
<keyword evidence="8 10" id="KW-0503">Monooxygenase</keyword>
<evidence type="ECO:0000256" key="1">
    <source>
        <dbReference type="ARBA" id="ARBA00001971"/>
    </source>
</evidence>
<dbReference type="Proteomes" id="UP001383192">
    <property type="component" value="Unassembled WGS sequence"/>
</dbReference>
<dbReference type="GO" id="GO:0004497">
    <property type="term" value="F:monooxygenase activity"/>
    <property type="evidence" value="ECO:0007669"/>
    <property type="project" value="UniProtKB-KW"/>
</dbReference>
<accession>A0AAW0C072</accession>
<dbReference type="PANTHER" id="PTHR46300">
    <property type="entry name" value="P450, PUTATIVE (EUROFUNG)-RELATED-RELATED"/>
    <property type="match status" value="1"/>
</dbReference>
<dbReference type="PRINTS" id="PR00385">
    <property type="entry name" value="P450"/>
</dbReference>
<proteinExistence type="inferred from homology"/>
<dbReference type="GO" id="GO:0005506">
    <property type="term" value="F:iron ion binding"/>
    <property type="evidence" value="ECO:0007669"/>
    <property type="project" value="InterPro"/>
</dbReference>
<dbReference type="Gene3D" id="1.10.630.10">
    <property type="entry name" value="Cytochrome P450"/>
    <property type="match status" value="1"/>
</dbReference>
<gene>
    <name evidence="11" type="ORF">VNI00_013294</name>
</gene>
<sequence>MVPILSILAAAPLLWLFIRRVIMRRRQRGLPLPPGPRGFPIIGNMFDVKIRKDQPRWVTYRDWSRQHNSDIIYVNVFGEHMVILNSLKSTAELLEKRSGNYSDRPPMYMANDLMKWEWDFVHMKYSDEWRLHRKTFHQYFQSRNAPEFYEVQRAASLAVLQKLVSDPDNYNDHIRHHAGSIILKLVYGYTLQPVNDPYVTLAAKAMEGLVAAVNHGSFLLTRVTSGDVRSAAWLPGASFKRKAEKWALDSIAIKERPWEWLAASMVRTLLFPLKGYFLTTMYIWKADGTALPSFASRNAEKNLDDFQMVEVIKNCSAIAYLAGSDTTVSLALTFILAMALHPEVQARAQAEIDAVVGPARFPDFSDRDRLPYVEALFAETMRIHPVAPLSVPHSCITDDVYNGYYIPAGATVVGNIWAIMHDETLYPEPSAFRPERFVKEEGKELQPHPEQFLFGFGRRVCPGKYLAANSVWLLITYLLSTFDIKKPLDKDGKEVDPAVKYNDGLVSLLISHEDETLGSSGATHFDRHSLNADLETESNALTLDDRLELS</sequence>
<keyword evidence="7 9" id="KW-0408">Iron</keyword>
<dbReference type="InterPro" id="IPR017972">
    <property type="entry name" value="Cyt_P450_CS"/>
</dbReference>
<dbReference type="SUPFAM" id="SSF48264">
    <property type="entry name" value="Cytochrome P450"/>
    <property type="match status" value="1"/>
</dbReference>
<evidence type="ECO:0000256" key="3">
    <source>
        <dbReference type="ARBA" id="ARBA00010617"/>
    </source>
</evidence>
<comment type="caution">
    <text evidence="11">The sequence shown here is derived from an EMBL/GenBank/DDBJ whole genome shotgun (WGS) entry which is preliminary data.</text>
</comment>
<feature type="binding site" description="axial binding residue" evidence="9">
    <location>
        <position position="461"/>
    </location>
    <ligand>
        <name>heme</name>
        <dbReference type="ChEBI" id="CHEBI:30413"/>
    </ligand>
    <ligandPart>
        <name>Fe</name>
        <dbReference type="ChEBI" id="CHEBI:18248"/>
    </ligandPart>
</feature>
<organism evidence="11 12">
    <name type="scientific">Paramarasmius palmivorus</name>
    <dbReference type="NCBI Taxonomy" id="297713"/>
    <lineage>
        <taxon>Eukaryota</taxon>
        <taxon>Fungi</taxon>
        <taxon>Dikarya</taxon>
        <taxon>Basidiomycota</taxon>
        <taxon>Agaricomycotina</taxon>
        <taxon>Agaricomycetes</taxon>
        <taxon>Agaricomycetidae</taxon>
        <taxon>Agaricales</taxon>
        <taxon>Marasmiineae</taxon>
        <taxon>Marasmiaceae</taxon>
        <taxon>Paramarasmius</taxon>
    </lineage>
</organism>
<dbReference type="InterPro" id="IPR002401">
    <property type="entry name" value="Cyt_P450_E_grp-I"/>
</dbReference>
<evidence type="ECO:0000313" key="12">
    <source>
        <dbReference type="Proteomes" id="UP001383192"/>
    </source>
</evidence>
<dbReference type="InterPro" id="IPR050364">
    <property type="entry name" value="Cytochrome_P450_fung"/>
</dbReference>
<keyword evidence="12" id="KW-1185">Reference proteome</keyword>
<reference evidence="11 12" key="1">
    <citation type="submission" date="2024-01" db="EMBL/GenBank/DDBJ databases">
        <title>A draft genome for a cacao thread blight-causing isolate of Paramarasmius palmivorus.</title>
        <authorList>
            <person name="Baruah I.K."/>
            <person name="Bukari Y."/>
            <person name="Amoako-Attah I."/>
            <person name="Meinhardt L.W."/>
            <person name="Bailey B.A."/>
            <person name="Cohen S.P."/>
        </authorList>
    </citation>
    <scope>NUCLEOTIDE SEQUENCE [LARGE SCALE GENOMIC DNA]</scope>
    <source>
        <strain evidence="11 12">GH-12</strain>
    </source>
</reference>
<dbReference type="PROSITE" id="PS00086">
    <property type="entry name" value="CYTOCHROME_P450"/>
    <property type="match status" value="1"/>
</dbReference>